<dbReference type="GO" id="GO:0007156">
    <property type="term" value="P:homophilic cell adhesion via plasma membrane adhesion molecules"/>
    <property type="evidence" value="ECO:0007669"/>
    <property type="project" value="TreeGrafter"/>
</dbReference>
<dbReference type="GO" id="GO:0030424">
    <property type="term" value="C:axon"/>
    <property type="evidence" value="ECO:0007669"/>
    <property type="project" value="TreeGrafter"/>
</dbReference>
<keyword evidence="2" id="KW-0677">Repeat</keyword>
<dbReference type="Gene3D" id="2.60.40.10">
    <property type="entry name" value="Immunoglobulins"/>
    <property type="match status" value="1"/>
</dbReference>
<reference evidence="6" key="1">
    <citation type="submission" date="2025-08" db="UniProtKB">
        <authorList>
            <consortium name="Ensembl"/>
        </authorList>
    </citation>
    <scope>IDENTIFICATION</scope>
</reference>
<dbReference type="PANTHER" id="PTHR10075">
    <property type="entry name" value="BASIGIN RELATED"/>
    <property type="match status" value="1"/>
</dbReference>
<dbReference type="Ensembl" id="ENSPMGT00000007978.1">
    <property type="protein sequence ID" value="ENSPMGP00000007498.1"/>
    <property type="gene ID" value="ENSPMGG00000006218.1"/>
</dbReference>
<dbReference type="STRING" id="409849.ENSPMGP00000007498"/>
<protein>
    <recommendedName>
        <fullName evidence="5">Ig-like domain-containing protein</fullName>
    </recommendedName>
</protein>
<sequence>MCRCGSRLRRLSLCGSVSVARSCSDLTFPLSPADGAGFVDLAFSREPQDTVVVRGGVLRLDCEARSDWSYPSLAPPSVSWRKDGVALGSFVDERRSQMPNGTLLIRNVVHSRHQRSDEGLYQCVAALEGIGSIASRTARVTVAGESWFRPGLLHSHQIILQFCIVCFYVFNLSVTLSLCDLK</sequence>
<dbReference type="GO" id="GO:0098632">
    <property type="term" value="F:cell-cell adhesion mediator activity"/>
    <property type="evidence" value="ECO:0007669"/>
    <property type="project" value="TreeGrafter"/>
</dbReference>
<reference evidence="6" key="2">
    <citation type="submission" date="2025-09" db="UniProtKB">
        <authorList>
            <consortium name="Ensembl"/>
        </authorList>
    </citation>
    <scope>IDENTIFICATION</scope>
</reference>
<evidence type="ECO:0000313" key="6">
    <source>
        <dbReference type="Ensembl" id="ENSPMGP00000007498.1"/>
    </source>
</evidence>
<dbReference type="Pfam" id="PF13895">
    <property type="entry name" value="Ig_2"/>
    <property type="match status" value="1"/>
</dbReference>
<evidence type="ECO:0000256" key="3">
    <source>
        <dbReference type="ARBA" id="ARBA00023157"/>
    </source>
</evidence>
<dbReference type="AlphaFoldDB" id="A0A3B3ZS42"/>
<comment type="similarity">
    <text evidence="1">Belongs to the immunoglobulin superfamily. DCC family.</text>
</comment>
<name>A0A3B3ZS42_9GOBI</name>
<dbReference type="GO" id="GO:0005886">
    <property type="term" value="C:plasma membrane"/>
    <property type="evidence" value="ECO:0007669"/>
    <property type="project" value="TreeGrafter"/>
</dbReference>
<proteinExistence type="inferred from homology"/>
<evidence type="ECO:0000256" key="2">
    <source>
        <dbReference type="ARBA" id="ARBA00022737"/>
    </source>
</evidence>
<evidence type="ECO:0000313" key="7">
    <source>
        <dbReference type="Proteomes" id="UP000261520"/>
    </source>
</evidence>
<evidence type="ECO:0000259" key="5">
    <source>
        <dbReference type="PROSITE" id="PS50835"/>
    </source>
</evidence>
<dbReference type="SMART" id="SM00409">
    <property type="entry name" value="IG"/>
    <property type="match status" value="1"/>
</dbReference>
<dbReference type="PANTHER" id="PTHR10075:SF100">
    <property type="entry name" value="FASCICLIN-2"/>
    <property type="match status" value="1"/>
</dbReference>
<keyword evidence="4" id="KW-0393">Immunoglobulin domain</keyword>
<dbReference type="GO" id="GO:0070593">
    <property type="term" value="P:dendrite self-avoidance"/>
    <property type="evidence" value="ECO:0007669"/>
    <property type="project" value="TreeGrafter"/>
</dbReference>
<accession>A0A3B3ZS42</accession>
<evidence type="ECO:0000256" key="4">
    <source>
        <dbReference type="ARBA" id="ARBA00023319"/>
    </source>
</evidence>
<dbReference type="PROSITE" id="PS50835">
    <property type="entry name" value="IG_LIKE"/>
    <property type="match status" value="1"/>
</dbReference>
<dbReference type="InterPro" id="IPR036179">
    <property type="entry name" value="Ig-like_dom_sf"/>
</dbReference>
<dbReference type="InterPro" id="IPR013783">
    <property type="entry name" value="Ig-like_fold"/>
</dbReference>
<organism evidence="6 7">
    <name type="scientific">Periophthalmus magnuspinnatus</name>
    <dbReference type="NCBI Taxonomy" id="409849"/>
    <lineage>
        <taxon>Eukaryota</taxon>
        <taxon>Metazoa</taxon>
        <taxon>Chordata</taxon>
        <taxon>Craniata</taxon>
        <taxon>Vertebrata</taxon>
        <taxon>Euteleostomi</taxon>
        <taxon>Actinopterygii</taxon>
        <taxon>Neopterygii</taxon>
        <taxon>Teleostei</taxon>
        <taxon>Neoteleostei</taxon>
        <taxon>Acanthomorphata</taxon>
        <taxon>Gobiaria</taxon>
        <taxon>Gobiiformes</taxon>
        <taxon>Gobioidei</taxon>
        <taxon>Gobiidae</taxon>
        <taxon>Oxudercinae</taxon>
        <taxon>Periophthalmus</taxon>
    </lineage>
</organism>
<dbReference type="SUPFAM" id="SSF48726">
    <property type="entry name" value="Immunoglobulin"/>
    <property type="match status" value="1"/>
</dbReference>
<dbReference type="GO" id="GO:0007411">
    <property type="term" value="P:axon guidance"/>
    <property type="evidence" value="ECO:0007669"/>
    <property type="project" value="TreeGrafter"/>
</dbReference>
<feature type="domain" description="Ig-like" evidence="5">
    <location>
        <begin position="32"/>
        <end position="141"/>
    </location>
</feature>
<keyword evidence="3" id="KW-1015">Disulfide bond</keyword>
<evidence type="ECO:0000256" key="1">
    <source>
        <dbReference type="ARBA" id="ARBA00009588"/>
    </source>
</evidence>
<dbReference type="FunFam" id="2.60.40.10:FF:000189">
    <property type="entry name" value="Neogenin isoform 3"/>
    <property type="match status" value="1"/>
</dbReference>
<keyword evidence="7" id="KW-1185">Reference proteome</keyword>
<dbReference type="Proteomes" id="UP000261520">
    <property type="component" value="Unplaced"/>
</dbReference>
<dbReference type="InterPro" id="IPR003599">
    <property type="entry name" value="Ig_sub"/>
</dbReference>
<dbReference type="InterPro" id="IPR007110">
    <property type="entry name" value="Ig-like_dom"/>
</dbReference>